<sequence length="738" mass="82107">MKIQLTSYNGNIPRRTEEIQPGKSISFEGAEWKVALTENTVTHEGSEGPFFGKETTYVCRLLAGTAINCSFTVSLSQESWSEDNYVLIPGAAYNGNRFSARSMPYAPLLKDAKDIGVDVPTIISDVQRLNIAEGSSKLEQTTQDPSTPAVAYYSPSRQRAVLLFTEQKTIAGPTGLTIEENDSRSEADIRFTVPAVRLTYHAMVPELPLPENLLDVGKDWQAGDEVSLKLRCFELPCSSIRELFEHFAELRKTMTGLVPLVNSIPFSETWSIQESKYNALQWESERGYYSVGMRENPHQDWQPGWVGGAMSTLPLLFEGGELSQERALRTLDFLFSTQTSSGLFYGVMHQGKAYGDGFGNPNTEHWHLIRKTADVLYYLMKHFILLEKKGLASKIKTEWLSGTRKLADRFVALWNEYGQFGQFVDVHSGAIVVGGSTSASTAPAGLALAGKYFDHAAYLDTAKKSAEHYYERDVLSGITTGGPGEILQCPDSESAFGLLESFVVLYETTEERQWLDYARDMAKQCASWCVSYDFDWPEGSEFGRLDMRSAGSVIANVQNKHSAPGICTLSGDSLFKLYRATGDEFYLELIREIAHNLPQYLSRDDRPIVSWDDQILNPGVMCERVNMSDWEGKDKVGGVFNGTCWSEVSNMLTYVEIPGLYVLKNTGFLCAIDHIEAKVTSLEASSIEIEMRNPTRYAAKVKVLVETSEEAAESLGQMSLYGCPVVELAPGETRLVTF</sequence>
<proteinExistence type="predicted"/>
<name>A0A3D9I5H8_9BACL</name>
<reference evidence="1 2" key="1">
    <citation type="submission" date="2018-07" db="EMBL/GenBank/DDBJ databases">
        <title>Genomic Encyclopedia of Type Strains, Phase III (KMG-III): the genomes of soil and plant-associated and newly described type strains.</title>
        <authorList>
            <person name="Whitman W."/>
        </authorList>
    </citation>
    <scope>NUCLEOTIDE SEQUENCE [LARGE SCALE GENOMIC DNA]</scope>
    <source>
        <strain evidence="1 2">CECT 8236</strain>
    </source>
</reference>
<gene>
    <name evidence="1" type="ORF">DFP95_11270</name>
</gene>
<evidence type="ECO:0000313" key="2">
    <source>
        <dbReference type="Proteomes" id="UP000256869"/>
    </source>
</evidence>
<evidence type="ECO:0000313" key="1">
    <source>
        <dbReference type="EMBL" id="RED56779.1"/>
    </source>
</evidence>
<dbReference type="SUPFAM" id="SSF48208">
    <property type="entry name" value="Six-hairpin glycosidases"/>
    <property type="match status" value="1"/>
</dbReference>
<comment type="caution">
    <text evidence="1">The sequence shown here is derived from an EMBL/GenBank/DDBJ whole genome shotgun (WGS) entry which is preliminary data.</text>
</comment>
<dbReference type="OrthoDB" id="1381994at2"/>
<dbReference type="GO" id="GO:0005975">
    <property type="term" value="P:carbohydrate metabolic process"/>
    <property type="evidence" value="ECO:0007669"/>
    <property type="project" value="InterPro"/>
</dbReference>
<keyword evidence="2" id="KW-1185">Reference proteome</keyword>
<dbReference type="RefSeq" id="WP_115994277.1">
    <property type="nucleotide sequence ID" value="NZ_QRDY01000012.1"/>
</dbReference>
<dbReference type="Proteomes" id="UP000256869">
    <property type="component" value="Unassembled WGS sequence"/>
</dbReference>
<dbReference type="AlphaFoldDB" id="A0A3D9I5H8"/>
<dbReference type="EMBL" id="QRDY01000012">
    <property type="protein sequence ID" value="RED56779.1"/>
    <property type="molecule type" value="Genomic_DNA"/>
</dbReference>
<organism evidence="1 2">
    <name type="scientific">Cohnella lupini</name>
    <dbReference type="NCBI Taxonomy" id="1294267"/>
    <lineage>
        <taxon>Bacteria</taxon>
        <taxon>Bacillati</taxon>
        <taxon>Bacillota</taxon>
        <taxon>Bacilli</taxon>
        <taxon>Bacillales</taxon>
        <taxon>Paenibacillaceae</taxon>
        <taxon>Cohnella</taxon>
    </lineage>
</organism>
<protein>
    <submittedName>
        <fullName evidence="1">Uncharacterized protein</fullName>
    </submittedName>
</protein>
<dbReference type="InterPro" id="IPR008928">
    <property type="entry name" value="6-hairpin_glycosidase_sf"/>
</dbReference>
<accession>A0A3D9I5H8</accession>